<feature type="signal peptide" evidence="1">
    <location>
        <begin position="1"/>
        <end position="25"/>
    </location>
</feature>
<proteinExistence type="predicted"/>
<dbReference type="AlphaFoldDB" id="A0A7K3LL41"/>
<evidence type="ECO:0000313" key="4">
    <source>
        <dbReference type="Proteomes" id="UP000466307"/>
    </source>
</evidence>
<feature type="domain" description="DUF306" evidence="2">
    <location>
        <begin position="36"/>
        <end position="136"/>
    </location>
</feature>
<dbReference type="Gene3D" id="2.40.128.270">
    <property type="match status" value="1"/>
</dbReference>
<evidence type="ECO:0000313" key="3">
    <source>
        <dbReference type="EMBL" id="NDK88972.1"/>
    </source>
</evidence>
<accession>A0A7K3LL41</accession>
<keyword evidence="4" id="KW-1185">Reference proteome</keyword>
<dbReference type="Proteomes" id="UP000466307">
    <property type="component" value="Unassembled WGS sequence"/>
</dbReference>
<reference evidence="3 4" key="1">
    <citation type="submission" date="2020-01" db="EMBL/GenBank/DDBJ databases">
        <title>Investigation of new actinobacteria for the biodesulphurisation of diesel fuel.</title>
        <authorList>
            <person name="Athi Narayanan S.M."/>
        </authorList>
    </citation>
    <scope>NUCLEOTIDE SEQUENCE [LARGE SCALE GENOMIC DNA]</scope>
    <source>
        <strain evidence="3 4">213E</strain>
    </source>
</reference>
<dbReference type="EMBL" id="JAADZU010000011">
    <property type="protein sequence ID" value="NDK88972.1"/>
    <property type="molecule type" value="Genomic_DNA"/>
</dbReference>
<dbReference type="PANTHER" id="PTHR35535">
    <property type="entry name" value="HEAT SHOCK PROTEIN HSLJ"/>
    <property type="match status" value="1"/>
</dbReference>
<sequence>MAAILVVVGVAVAAVVLTDAPSGSAEDAAPTPPPIGSAYRSTEVTGVAIPGGGPLEIVFPESGRVSMTAGCNRHMGEVTVDGSTMTFGALASTMMACAPPRDGADSWLADFASAPVRWHRDGTALTLTSARSTVVLTEVD</sequence>
<keyword evidence="1" id="KW-0732">Signal</keyword>
<organism evidence="3 4">
    <name type="scientific">Gordonia desulfuricans</name>
    <dbReference type="NCBI Taxonomy" id="89051"/>
    <lineage>
        <taxon>Bacteria</taxon>
        <taxon>Bacillati</taxon>
        <taxon>Actinomycetota</taxon>
        <taxon>Actinomycetes</taxon>
        <taxon>Mycobacteriales</taxon>
        <taxon>Gordoniaceae</taxon>
        <taxon>Gordonia</taxon>
    </lineage>
</organism>
<comment type="caution">
    <text evidence="3">The sequence shown here is derived from an EMBL/GenBank/DDBJ whole genome shotgun (WGS) entry which is preliminary data.</text>
</comment>
<feature type="chain" id="PRO_5029519695" evidence="1">
    <location>
        <begin position="26"/>
        <end position="140"/>
    </location>
</feature>
<evidence type="ECO:0000256" key="1">
    <source>
        <dbReference type="SAM" id="SignalP"/>
    </source>
</evidence>
<protein>
    <submittedName>
        <fullName evidence="3">META domain-containing protein</fullName>
    </submittedName>
</protein>
<evidence type="ECO:0000259" key="2">
    <source>
        <dbReference type="Pfam" id="PF03724"/>
    </source>
</evidence>
<dbReference type="PANTHER" id="PTHR35535:SF1">
    <property type="entry name" value="HEAT SHOCK PROTEIN HSLJ"/>
    <property type="match status" value="1"/>
</dbReference>
<dbReference type="InterPro" id="IPR038670">
    <property type="entry name" value="HslJ-like_sf"/>
</dbReference>
<name>A0A7K3LL41_9ACTN</name>
<dbReference type="InterPro" id="IPR005184">
    <property type="entry name" value="DUF306_Meta_HslJ"/>
</dbReference>
<dbReference type="InterPro" id="IPR053147">
    <property type="entry name" value="Hsp_HslJ-like"/>
</dbReference>
<dbReference type="Pfam" id="PF03724">
    <property type="entry name" value="META"/>
    <property type="match status" value="1"/>
</dbReference>
<gene>
    <name evidence="3" type="ORF">GYA93_05170</name>
</gene>